<feature type="compositionally biased region" description="Basic and acidic residues" evidence="2">
    <location>
        <begin position="438"/>
        <end position="462"/>
    </location>
</feature>
<feature type="compositionally biased region" description="Low complexity" evidence="2">
    <location>
        <begin position="621"/>
        <end position="642"/>
    </location>
</feature>
<feature type="compositionally biased region" description="Basic and acidic residues" evidence="2">
    <location>
        <begin position="694"/>
        <end position="711"/>
    </location>
</feature>
<feature type="compositionally biased region" description="Low complexity" evidence="2">
    <location>
        <begin position="861"/>
        <end position="878"/>
    </location>
</feature>
<accession>A0A0M3K8X4</accession>
<feature type="region of interest" description="Disordered" evidence="2">
    <location>
        <begin position="438"/>
        <end position="643"/>
    </location>
</feature>
<dbReference type="WBParaSite" id="ASIM_0001741501-mRNA-1">
    <property type="protein sequence ID" value="ASIM_0001741501-mRNA-1"/>
    <property type="gene ID" value="ASIM_0001741501"/>
</dbReference>
<feature type="compositionally biased region" description="Pro residues" evidence="2">
    <location>
        <begin position="803"/>
        <end position="813"/>
    </location>
</feature>
<evidence type="ECO:0000256" key="2">
    <source>
        <dbReference type="SAM" id="MobiDB-lite"/>
    </source>
</evidence>
<feature type="compositionally biased region" description="Basic and acidic residues" evidence="2">
    <location>
        <begin position="146"/>
        <end position="160"/>
    </location>
</feature>
<feature type="compositionally biased region" description="Polar residues" evidence="2">
    <location>
        <begin position="294"/>
        <end position="309"/>
    </location>
</feature>
<feature type="compositionally biased region" description="Basic and acidic residues" evidence="2">
    <location>
        <begin position="502"/>
        <end position="523"/>
    </location>
</feature>
<feature type="region of interest" description="Disordered" evidence="2">
    <location>
        <begin position="294"/>
        <end position="332"/>
    </location>
</feature>
<feature type="region of interest" description="Disordered" evidence="2">
    <location>
        <begin position="128"/>
        <end position="160"/>
    </location>
</feature>
<reference evidence="3 4" key="2">
    <citation type="submission" date="2018-11" db="EMBL/GenBank/DDBJ databases">
        <authorList>
            <consortium name="Pathogen Informatics"/>
        </authorList>
    </citation>
    <scope>NUCLEOTIDE SEQUENCE [LARGE SCALE GENOMIC DNA]</scope>
</reference>
<feature type="compositionally biased region" description="Low complexity" evidence="2">
    <location>
        <begin position="589"/>
        <end position="603"/>
    </location>
</feature>
<reference evidence="5" key="1">
    <citation type="submission" date="2017-02" db="UniProtKB">
        <authorList>
            <consortium name="WormBaseParasite"/>
        </authorList>
    </citation>
    <scope>IDENTIFICATION</scope>
</reference>
<evidence type="ECO:0000313" key="3">
    <source>
        <dbReference type="EMBL" id="VDK58797.1"/>
    </source>
</evidence>
<feature type="region of interest" description="Disordered" evidence="2">
    <location>
        <begin position="753"/>
        <end position="882"/>
    </location>
</feature>
<protein>
    <submittedName>
        <fullName evidence="5">WH2 domain-containing protein</fullName>
    </submittedName>
</protein>
<name>A0A0M3K8X4_ANISI</name>
<evidence type="ECO:0000256" key="1">
    <source>
        <dbReference type="SAM" id="Coils"/>
    </source>
</evidence>
<feature type="compositionally biased region" description="Low complexity" evidence="2">
    <location>
        <begin position="768"/>
        <end position="784"/>
    </location>
</feature>
<feature type="compositionally biased region" description="Polar residues" evidence="2">
    <location>
        <begin position="824"/>
        <end position="833"/>
    </location>
</feature>
<sequence>GGKNEYQLYNIYNFTDNQSDTSEVINTKDTSTQQINQKATMTDLEDIYATLADEPQKSKTVWNSSKSTPSSSFRVIEAVSVGRNKNYHMDILHYSPTGANSEEKRDVQFGSLKPQLAKFERPNFIITSSQGQKPGVKEQQQSDSIRTQDVRTDKNITHNSKEDTTLQKEYAEMKALFDEWHSRCSDPLSAKNAYTLRLQERMVAQLELVRKLCAQAPAEDIADCPPLPIPILPSAQKKRPQLSNYKFSPPTPISQFPQSLSTQQRKSPQTDYKSPNSNISFGYAHQTTITQQMVKPTAAATVSSSNEQQNARKDSNSSIDIRNNNNPKPEYNTISYGTTIQPKQNQPIYSNVQKTSAVFSNKTKATDWSKRKFECGSIDEKVWVTSTLRGESASSLKNQERQKRKEEAFERIQREIEAEVERHREMKKMHENVNKLATVEEKVDKDHRMSESAVEWKEEKPKKSVPVSSIVESSRKNFETKSSANHKLVSSAPPPLSSSTSSRRESEMKETEFEVKLKEEKPKKSVSVSSIVESSRKTFETKSSANHKLVSAAPPPWSSSTSQYSYKTTTTKKDFPPVKRINDHQVNGSQNSNRSELSNNRNETTIPKQISISAIAKNFDSKSTTSTSDESTKSCSRPSSTSNIKQVLQNVKLETHSANVEKPLKFQNYNHPSVMHQNSTNMNKNNANPSRNNVSEDHNGNGKSSSDDGDSKQPITTSIRSNEYDQEQQQFTIPKLKKVDRPVERVGIQLGFVRDDNPDYKPNQMLPSENSSSQQFSRYSSMPSFTNELDESSTPQVSISRSGPPPPPPPGPAPVISQLRLRDNPQSPRNYATSSRQQYRQSPSPNFNPLIAELRTVNFKPSAPNSPRPARANQPASSDLRESLMKEICDAGGTRCLKKVATPT</sequence>
<gene>
    <name evidence="3" type="ORF">ASIM_LOCUS16822</name>
</gene>
<feature type="compositionally biased region" description="Low complexity" evidence="2">
    <location>
        <begin position="558"/>
        <end position="569"/>
    </location>
</feature>
<proteinExistence type="predicted"/>
<evidence type="ECO:0000313" key="4">
    <source>
        <dbReference type="Proteomes" id="UP000267096"/>
    </source>
</evidence>
<feature type="compositionally biased region" description="Basic and acidic residues" evidence="2">
    <location>
        <begin position="571"/>
        <end position="583"/>
    </location>
</feature>
<feature type="compositionally biased region" description="Polar residues" evidence="2">
    <location>
        <begin position="792"/>
        <end position="801"/>
    </location>
</feature>
<keyword evidence="1" id="KW-0175">Coiled coil</keyword>
<feature type="compositionally biased region" description="Polar residues" evidence="2">
    <location>
        <begin position="667"/>
        <end position="693"/>
    </location>
</feature>
<feature type="compositionally biased region" description="Low complexity" evidence="2">
    <location>
        <begin position="834"/>
        <end position="845"/>
    </location>
</feature>
<organism evidence="5">
    <name type="scientific">Anisakis simplex</name>
    <name type="common">Herring worm</name>
    <dbReference type="NCBI Taxonomy" id="6269"/>
    <lineage>
        <taxon>Eukaryota</taxon>
        <taxon>Metazoa</taxon>
        <taxon>Ecdysozoa</taxon>
        <taxon>Nematoda</taxon>
        <taxon>Chromadorea</taxon>
        <taxon>Rhabditida</taxon>
        <taxon>Spirurina</taxon>
        <taxon>Ascaridomorpha</taxon>
        <taxon>Ascaridoidea</taxon>
        <taxon>Anisakidae</taxon>
        <taxon>Anisakis</taxon>
        <taxon>Anisakis simplex complex</taxon>
    </lineage>
</organism>
<feature type="compositionally biased region" description="Polar residues" evidence="2">
    <location>
        <begin position="253"/>
        <end position="280"/>
    </location>
</feature>
<feature type="coiled-coil region" evidence="1">
    <location>
        <begin position="402"/>
        <end position="429"/>
    </location>
</feature>
<feature type="compositionally biased region" description="Low complexity" evidence="2">
    <location>
        <begin position="316"/>
        <end position="326"/>
    </location>
</feature>
<feature type="region of interest" description="Disordered" evidence="2">
    <location>
        <begin position="232"/>
        <end position="280"/>
    </location>
</feature>
<feature type="compositionally biased region" description="Polar residues" evidence="2">
    <location>
        <begin position="128"/>
        <end position="145"/>
    </location>
</feature>
<dbReference type="Proteomes" id="UP000267096">
    <property type="component" value="Unassembled WGS sequence"/>
</dbReference>
<feature type="region of interest" description="Disordered" evidence="2">
    <location>
        <begin position="662"/>
        <end position="736"/>
    </location>
</feature>
<evidence type="ECO:0000313" key="5">
    <source>
        <dbReference type="WBParaSite" id="ASIM_0001741501-mRNA-1"/>
    </source>
</evidence>
<feature type="compositionally biased region" description="Polar residues" evidence="2">
    <location>
        <begin position="713"/>
        <end position="732"/>
    </location>
</feature>
<dbReference type="EMBL" id="UYRR01033448">
    <property type="protein sequence ID" value="VDK58797.1"/>
    <property type="molecule type" value="Genomic_DNA"/>
</dbReference>
<keyword evidence="4" id="KW-1185">Reference proteome</keyword>
<dbReference type="AlphaFoldDB" id="A0A0M3K8X4"/>